<feature type="domain" description="Trs120/TRAPPC9 third Ig-like" evidence="7">
    <location>
        <begin position="1039"/>
        <end position="1208"/>
    </location>
</feature>
<dbReference type="InterPro" id="IPR058564">
    <property type="entry name" value="TPR_TRAPPC9_Trs120"/>
</dbReference>
<dbReference type="PANTHER" id="PTHR21512">
    <property type="entry name" value="TRAFFICKING PROTEIN PARTICLE COMPLEX SUBUNIT 9"/>
    <property type="match status" value="1"/>
</dbReference>
<dbReference type="Pfam" id="PF26254">
    <property type="entry name" value="Ig_TRAPPC9-Trs120_1st"/>
    <property type="match status" value="1"/>
</dbReference>
<organism evidence="9 10">
    <name type="scientific">Sistotremastrum niveocremeum HHB9708</name>
    <dbReference type="NCBI Taxonomy" id="1314777"/>
    <lineage>
        <taxon>Eukaryota</taxon>
        <taxon>Fungi</taxon>
        <taxon>Dikarya</taxon>
        <taxon>Basidiomycota</taxon>
        <taxon>Agaricomycotina</taxon>
        <taxon>Agaricomycetes</taxon>
        <taxon>Sistotremastrales</taxon>
        <taxon>Sistotremastraceae</taxon>
        <taxon>Sertulicium</taxon>
        <taxon>Sertulicium niveocremeum</taxon>
    </lineage>
</organism>
<accession>A0A165ALS4</accession>
<dbReference type="InterPro" id="IPR058567">
    <property type="entry name" value="Ig_TRAPPC9_Trs120_3rd"/>
</dbReference>
<feature type="domain" description="Trs120/TRAPPC9 fourth Ig-like" evidence="8">
    <location>
        <begin position="1214"/>
        <end position="1332"/>
    </location>
</feature>
<reference evidence="9 10" key="1">
    <citation type="journal article" date="2016" name="Mol. Biol. Evol.">
        <title>Comparative Genomics of Early-Diverging Mushroom-Forming Fungi Provides Insights into the Origins of Lignocellulose Decay Capabilities.</title>
        <authorList>
            <person name="Nagy L.G."/>
            <person name="Riley R."/>
            <person name="Tritt A."/>
            <person name="Adam C."/>
            <person name="Daum C."/>
            <person name="Floudas D."/>
            <person name="Sun H."/>
            <person name="Yadav J.S."/>
            <person name="Pangilinan J."/>
            <person name="Larsson K.H."/>
            <person name="Matsuura K."/>
            <person name="Barry K."/>
            <person name="Labutti K."/>
            <person name="Kuo R."/>
            <person name="Ohm R.A."/>
            <person name="Bhattacharya S.S."/>
            <person name="Shirouzu T."/>
            <person name="Yoshinaga Y."/>
            <person name="Martin F.M."/>
            <person name="Grigoriev I.V."/>
            <person name="Hibbett D.S."/>
        </authorList>
    </citation>
    <scope>NUCLEOTIDE SEQUENCE [LARGE SCALE GENOMIC DNA]</scope>
    <source>
        <strain evidence="9 10">HHB9708</strain>
    </source>
</reference>
<dbReference type="Pfam" id="PF26283">
    <property type="entry name" value="Ig_TRAPPC9-Trs120_4th"/>
    <property type="match status" value="1"/>
</dbReference>
<evidence type="ECO:0000256" key="3">
    <source>
        <dbReference type="SAM" id="MobiDB-lite"/>
    </source>
</evidence>
<dbReference type="Pfam" id="PF26251">
    <property type="entry name" value="TPR_TRAPPC9-Trs120"/>
    <property type="match status" value="1"/>
</dbReference>
<gene>
    <name evidence="9" type="ORF">SISNIDRAFT_434991</name>
</gene>
<dbReference type="Pfam" id="PF26280">
    <property type="entry name" value="Ig_TRAPPC9-Trs120_2nd"/>
    <property type="match status" value="1"/>
</dbReference>
<feature type="region of interest" description="Disordered" evidence="3">
    <location>
        <begin position="851"/>
        <end position="871"/>
    </location>
</feature>
<evidence type="ECO:0000259" key="5">
    <source>
        <dbReference type="Pfam" id="PF26251"/>
    </source>
</evidence>
<evidence type="ECO:0000259" key="7">
    <source>
        <dbReference type="Pfam" id="PF26282"/>
    </source>
</evidence>
<sequence>MESTPYASLGCIRVLLVPVGSIRRATFQKWSEIIKSFEHVRLGDIPPDGREDKARFMPAVLAPGHIHLSFQSHPPPQWYYSLSLFRPSEFPLGVIGIADASSADSVSSVLAEFNASLKTLIPQDSFFPLATNLFAFEEEDGTASMEIGGSLPGAVVIPSVMGHKSIYIGTLIAELCSRILSGFSDLTQSLEVEAALESLNTTLFPAFPYTVSSPVEERSIPMNPQQDGLKIIVDPPRPPSAPINPSTLRPLAPSPLNITRSASTPNRQSTLTVNTTNNKNRNSGLNQLLSHGRLYKTLGDLFLLAGRTSDASIWYNQAVPLLKSVADDVWHASALEGLCIITVLDAWNVEAGVTGSTSNSNEHWNSLSEKLDLASSLYGKAYPNSEMEATLLTLLYTDSVLRHTQLLFAIWAGKGWGSSAFQTMLNGKLPPIFKASAPSEADMFRMSAITNISRSQISTILARAHGPFIMHLKHHDRIRVLSSQNLIYRCLGYKRKEAFLLRETLSVVMDLIVSGRRTSRTPNPKTPLTGLGISSAQTGTTFEGYGTIGIRELENVEGNQSILSMVHYLCGIHGVDLQAVKILAGDEEVHHANGSTNVEANDLPVERPPYGWGELQVGVIREAVAIAQELPDHTAIAQFSLSALKLYTNHFSPEEQHQFYMSSQRALTTARRRGEDRKVEYWSGNPILSLEITSLPFVRMPVERISIASISSSTSTVARVDPFIYNPRTKSTSSQALAVQNEPIEIVLTLYNPFPFDFELQSLSLRTTGVSFHSQPVTLQLPPASVHVTQLSGTPLEDGILTIHGCLIQCLHGAPREFVLELPTDAKETDASRRTSGQQFDLERVKYSGLEARPREKDKRRSGAPVPNAKPVVNGVHASGRFLRCTVVPEQPLVQIRRTSLNHGAVMLYEGESSIIRLTFENISAIPVDFIDLTFDDSTITATREALSDGSLSTFDAHEAENSLINRPVFQWEPNNAPAGMDPGQKITMSVTCTGKLGCTSGTVTVAYARTQKRNSSKESFFTRQIVLPVLVTVYHILECQAMNIVPYSGFDAPELQKLDQADSEYLTRLQEVEDPHAWCLFVMDVRNVYGSPFEVVIERNQNGASPAIVTETISPGATRRLVIPLLRLSLPSHEISKPIPSLLERQFVVTRSDLTAEQETLQRELFWHREALLKCLKAHWREASGTRTGLLDLRRQRLSLPMMEALRSSNLLIQFSVTDKPDIPDQVLKWSHRKAEAQPDIFSYLRIRVINASLKSSLLWLSLTLEPHDYVTFGGVLSDIPLGLVERGGTHGVEVPVCFLSSGTFHIGASVRGKDPNSESYSSSLTVVVHASP</sequence>
<keyword evidence="10" id="KW-1185">Reference proteome</keyword>
<protein>
    <recommendedName>
        <fullName evidence="11">Trs120-domain-containing protein</fullName>
    </recommendedName>
</protein>
<comment type="subcellular location">
    <subcellularLocation>
        <location evidence="1">Golgi apparatus</location>
    </subcellularLocation>
</comment>
<dbReference type="OrthoDB" id="27962at2759"/>
<evidence type="ECO:0000259" key="4">
    <source>
        <dbReference type="Pfam" id="PF08626"/>
    </source>
</evidence>
<evidence type="ECO:0000256" key="2">
    <source>
        <dbReference type="ARBA" id="ARBA00023034"/>
    </source>
</evidence>
<evidence type="ECO:0000313" key="10">
    <source>
        <dbReference type="Proteomes" id="UP000076722"/>
    </source>
</evidence>
<keyword evidence="2" id="KW-0333">Golgi apparatus</keyword>
<feature type="domain" description="Trs120/TRAPPC9 first Ig-like" evidence="6">
    <location>
        <begin position="689"/>
        <end position="890"/>
    </location>
</feature>
<dbReference type="InterPro" id="IPR058568">
    <property type="entry name" value="Ig_TRAPPC9_Trs120_4th"/>
</dbReference>
<dbReference type="PANTHER" id="PTHR21512:SF5">
    <property type="entry name" value="TRAFFICKING PROTEIN PARTICLE COMPLEX SUBUNIT 9"/>
    <property type="match status" value="1"/>
</dbReference>
<dbReference type="InterPro" id="IPR058563">
    <property type="entry name" value="Trs120_TRAPPC9_N"/>
</dbReference>
<dbReference type="InterPro" id="IPR013935">
    <property type="entry name" value="Trs120_TRAPPC9"/>
</dbReference>
<evidence type="ECO:0000259" key="6">
    <source>
        <dbReference type="Pfam" id="PF26254"/>
    </source>
</evidence>
<evidence type="ECO:0000259" key="8">
    <source>
        <dbReference type="Pfam" id="PF26283"/>
    </source>
</evidence>
<dbReference type="Proteomes" id="UP000076722">
    <property type="component" value="Unassembled WGS sequence"/>
</dbReference>
<name>A0A165ALS4_9AGAM</name>
<dbReference type="GO" id="GO:0005802">
    <property type="term" value="C:trans-Golgi network"/>
    <property type="evidence" value="ECO:0007669"/>
    <property type="project" value="TreeGrafter"/>
</dbReference>
<feature type="compositionally biased region" description="Basic and acidic residues" evidence="3">
    <location>
        <begin position="851"/>
        <end position="861"/>
    </location>
</feature>
<proteinExistence type="predicted"/>
<dbReference type="Pfam" id="PF08626">
    <property type="entry name" value="TRAPPC9-Trs120"/>
    <property type="match status" value="1"/>
</dbReference>
<evidence type="ECO:0000256" key="1">
    <source>
        <dbReference type="ARBA" id="ARBA00004555"/>
    </source>
</evidence>
<dbReference type="InterPro" id="IPR058565">
    <property type="entry name" value="Ig_TRAPPC9_Trs120_1st"/>
</dbReference>
<feature type="domain" description="Trs120/TRAPPC9 N-terminal" evidence="4">
    <location>
        <begin position="12"/>
        <end position="347"/>
    </location>
</feature>
<feature type="region of interest" description="Disordered" evidence="3">
    <location>
        <begin position="258"/>
        <end position="283"/>
    </location>
</feature>
<evidence type="ECO:0000313" key="9">
    <source>
        <dbReference type="EMBL" id="KZS99232.1"/>
    </source>
</evidence>
<evidence type="ECO:0008006" key="11">
    <source>
        <dbReference type="Google" id="ProtNLM"/>
    </source>
</evidence>
<dbReference type="Pfam" id="PF26282">
    <property type="entry name" value="Ig_TRAPPC9-Trs120_3rd"/>
    <property type="match status" value="1"/>
</dbReference>
<dbReference type="STRING" id="1314777.A0A165ALS4"/>
<feature type="domain" description="Trs120/TRAPPC9 TPR region" evidence="5">
    <location>
        <begin position="371"/>
        <end position="673"/>
    </location>
</feature>
<dbReference type="EMBL" id="KV419394">
    <property type="protein sequence ID" value="KZS99232.1"/>
    <property type="molecule type" value="Genomic_DNA"/>
</dbReference>